<dbReference type="GO" id="GO:0005737">
    <property type="term" value="C:cytoplasm"/>
    <property type="evidence" value="ECO:0007669"/>
    <property type="project" value="TreeGrafter"/>
</dbReference>
<dbReference type="InterPro" id="IPR025714">
    <property type="entry name" value="Methyltranfer_dom"/>
</dbReference>
<gene>
    <name evidence="3" type="ORF">C1O66_09445</name>
</gene>
<dbReference type="Gene3D" id="3.40.50.150">
    <property type="entry name" value="Vaccinia Virus protein VP39"/>
    <property type="match status" value="1"/>
</dbReference>
<dbReference type="OrthoDB" id="5502211at2"/>
<keyword evidence="3" id="KW-0808">Transferase</keyword>
<keyword evidence="3" id="KW-0489">Methyltransferase</keyword>
<reference evidence="3 4" key="1">
    <citation type="submission" date="2018-01" db="EMBL/GenBank/DDBJ databases">
        <title>Draft genome sequence of Paucibacter aquatile CR182 isolated from freshwater of the Nakdong River.</title>
        <authorList>
            <person name="Choi A."/>
            <person name="Chung E.J."/>
        </authorList>
    </citation>
    <scope>NUCLEOTIDE SEQUENCE [LARGE SCALE GENOMIC DNA]</scope>
    <source>
        <strain evidence="3 4">CR182</strain>
    </source>
</reference>
<dbReference type="Proteomes" id="UP000235916">
    <property type="component" value="Unassembled WGS sequence"/>
</dbReference>
<proteinExistence type="predicted"/>
<dbReference type="SUPFAM" id="SSF53335">
    <property type="entry name" value="S-adenosyl-L-methionine-dependent methyltransferases"/>
    <property type="match status" value="1"/>
</dbReference>
<name>A0A2N8KW92_9BURK</name>
<feature type="region of interest" description="Disordered" evidence="1">
    <location>
        <begin position="125"/>
        <end position="149"/>
    </location>
</feature>
<dbReference type="PANTHER" id="PTHR13369:SF3">
    <property type="entry name" value="METHYLTRANSFERASE DOMAIN-CONTAINING PROTEIN"/>
    <property type="match status" value="1"/>
</dbReference>
<keyword evidence="4" id="KW-1185">Reference proteome</keyword>
<dbReference type="RefSeq" id="WP_102767646.1">
    <property type="nucleotide sequence ID" value="NZ_POSP01000003.1"/>
</dbReference>
<dbReference type="EMBL" id="POSP01000003">
    <property type="protein sequence ID" value="PND37726.1"/>
    <property type="molecule type" value="Genomic_DNA"/>
</dbReference>
<evidence type="ECO:0000313" key="4">
    <source>
        <dbReference type="Proteomes" id="UP000235916"/>
    </source>
</evidence>
<organism evidence="3 4">
    <name type="scientific">Kinneretia aquatilis</name>
    <dbReference type="NCBI Taxonomy" id="2070761"/>
    <lineage>
        <taxon>Bacteria</taxon>
        <taxon>Pseudomonadati</taxon>
        <taxon>Pseudomonadota</taxon>
        <taxon>Betaproteobacteria</taxon>
        <taxon>Burkholderiales</taxon>
        <taxon>Sphaerotilaceae</taxon>
        <taxon>Roseateles</taxon>
    </lineage>
</organism>
<dbReference type="AlphaFoldDB" id="A0A2N8KW92"/>
<dbReference type="PANTHER" id="PTHR13369">
    <property type="match status" value="1"/>
</dbReference>
<dbReference type="GO" id="GO:0008168">
    <property type="term" value="F:methyltransferase activity"/>
    <property type="evidence" value="ECO:0007669"/>
    <property type="project" value="UniProtKB-KW"/>
</dbReference>
<dbReference type="InterPro" id="IPR029063">
    <property type="entry name" value="SAM-dependent_MTases_sf"/>
</dbReference>
<dbReference type="Pfam" id="PF13679">
    <property type="entry name" value="Methyltransf_32"/>
    <property type="match status" value="1"/>
</dbReference>
<evidence type="ECO:0000259" key="2">
    <source>
        <dbReference type="Pfam" id="PF13679"/>
    </source>
</evidence>
<dbReference type="GO" id="GO:0032259">
    <property type="term" value="P:methylation"/>
    <property type="evidence" value="ECO:0007669"/>
    <property type="project" value="UniProtKB-KW"/>
</dbReference>
<evidence type="ECO:0000313" key="3">
    <source>
        <dbReference type="EMBL" id="PND37726.1"/>
    </source>
</evidence>
<sequence length="420" mass="47120">MFSHLISDPQAPAAPAAQADARQRFLKLLHTALQDGSFVKLLLSKYSGSQPQLERLTLRPVQLRGEVALSLLWRYQTKDITKNLAVPEALAEVDALLGAEFQNAHLQTQSHEVQLAFSRKGRPSLRVGRSAESAPPQAQVQTQGHDKEKQRYLELDRPFWRDLGVTHAVRRGGEDELQLVPAMSRKWKQINKFIEIFAAALKNSGLAESPDVHVADFGSGKGYLTFAMHDWLRAQGKQAQVTGVELREDMVRLCNEAARRHGMEGLRFDQGDVRSYTPLRLDVMIALHACDIATDYAIHFGLRTGARVIMCSPCCHKQIRPQMQMPAQLRPLLQHGIHLGQEAEMVTDSLRALLLESQGYETQVFEFVALEHTSKNKMILAVKRPQPLSAARRAELLSQIAEVKAFYGLREQCLETLLAD</sequence>
<protein>
    <submittedName>
        <fullName evidence="3">Methyltransferase</fullName>
    </submittedName>
</protein>
<dbReference type="CDD" id="cd02440">
    <property type="entry name" value="AdoMet_MTases"/>
    <property type="match status" value="1"/>
</dbReference>
<evidence type="ECO:0000256" key="1">
    <source>
        <dbReference type="SAM" id="MobiDB-lite"/>
    </source>
</evidence>
<comment type="caution">
    <text evidence="3">The sequence shown here is derived from an EMBL/GenBank/DDBJ whole genome shotgun (WGS) entry which is preliminary data.</text>
</comment>
<feature type="domain" description="Methyltransferase" evidence="2">
    <location>
        <begin position="185"/>
        <end position="321"/>
    </location>
</feature>
<accession>A0A2N8KW92</accession>